<evidence type="ECO:0000313" key="4">
    <source>
        <dbReference type="Proteomes" id="UP000177396"/>
    </source>
</evidence>
<evidence type="ECO:0000313" key="3">
    <source>
        <dbReference type="EMBL" id="OGG00062.1"/>
    </source>
</evidence>
<dbReference type="NCBIfam" id="TIGR02385">
    <property type="entry name" value="RelE_StbE"/>
    <property type="match status" value="1"/>
</dbReference>
<gene>
    <name evidence="3" type="ORF">A2153_04055</name>
</gene>
<dbReference type="EMBL" id="MFJB01000036">
    <property type="protein sequence ID" value="OGG00062.1"/>
    <property type="molecule type" value="Genomic_DNA"/>
</dbReference>
<dbReference type="PANTHER" id="PTHR35601:SF1">
    <property type="entry name" value="TOXIN RELE"/>
    <property type="match status" value="1"/>
</dbReference>
<dbReference type="AlphaFoldDB" id="A0A1F5YJL9"/>
<sequence length="83" mass="9621">MFRISISPEAKSQLKSIKKRHQNAIKIVIDDLKENPYLGKPLGRELTGKYSYRVGIYRIIYKINKKDKTVQILTAGHRSSVYN</sequence>
<evidence type="ECO:0000256" key="1">
    <source>
        <dbReference type="ARBA" id="ARBA00006226"/>
    </source>
</evidence>
<name>A0A1F5YJL9_9BACT</name>
<comment type="caution">
    <text evidence="3">The sequence shown here is derived from an EMBL/GenBank/DDBJ whole genome shotgun (WGS) entry which is preliminary data.</text>
</comment>
<dbReference type="Proteomes" id="UP000177396">
    <property type="component" value="Unassembled WGS sequence"/>
</dbReference>
<proteinExistence type="inferred from homology"/>
<reference evidence="3 4" key="1">
    <citation type="journal article" date="2016" name="Nat. Commun.">
        <title>Thousands of microbial genomes shed light on interconnected biogeochemical processes in an aquifer system.</title>
        <authorList>
            <person name="Anantharaman K."/>
            <person name="Brown C.T."/>
            <person name="Hug L.A."/>
            <person name="Sharon I."/>
            <person name="Castelle C.J."/>
            <person name="Probst A.J."/>
            <person name="Thomas B.C."/>
            <person name="Singh A."/>
            <person name="Wilkins M.J."/>
            <person name="Karaoz U."/>
            <person name="Brodie E.L."/>
            <person name="Williams K.H."/>
            <person name="Hubbard S.S."/>
            <person name="Banfield J.F."/>
        </authorList>
    </citation>
    <scope>NUCLEOTIDE SEQUENCE [LARGE SCALE GENOMIC DNA]</scope>
</reference>
<accession>A0A1F5YJL9</accession>
<dbReference type="Gene3D" id="3.30.2310.20">
    <property type="entry name" value="RelE-like"/>
    <property type="match status" value="1"/>
</dbReference>
<keyword evidence="2" id="KW-1277">Toxin-antitoxin system</keyword>
<comment type="similarity">
    <text evidence="1">Belongs to the RelE toxin family.</text>
</comment>
<evidence type="ECO:0008006" key="5">
    <source>
        <dbReference type="Google" id="ProtNLM"/>
    </source>
</evidence>
<organism evidence="3 4">
    <name type="scientific">Candidatus Gottesmanbacteria bacterium RBG_16_38_7b</name>
    <dbReference type="NCBI Taxonomy" id="1798372"/>
    <lineage>
        <taxon>Bacteria</taxon>
        <taxon>Candidatus Gottesmaniibacteriota</taxon>
    </lineage>
</organism>
<dbReference type="SUPFAM" id="SSF143011">
    <property type="entry name" value="RelE-like"/>
    <property type="match status" value="1"/>
</dbReference>
<dbReference type="Pfam" id="PF05016">
    <property type="entry name" value="ParE_toxin"/>
    <property type="match status" value="1"/>
</dbReference>
<dbReference type="InterPro" id="IPR035093">
    <property type="entry name" value="RelE/ParE_toxin_dom_sf"/>
</dbReference>
<protein>
    <recommendedName>
        <fullName evidence="5">Addiction module toxin RelE</fullName>
    </recommendedName>
</protein>
<dbReference type="InterPro" id="IPR007712">
    <property type="entry name" value="RelE/ParE_toxin"/>
</dbReference>
<evidence type="ECO:0000256" key="2">
    <source>
        <dbReference type="ARBA" id="ARBA00022649"/>
    </source>
</evidence>
<dbReference type="PANTHER" id="PTHR35601">
    <property type="entry name" value="TOXIN RELE"/>
    <property type="match status" value="1"/>
</dbReference>